<dbReference type="Gene3D" id="4.10.240.10">
    <property type="entry name" value="Zn(2)-C6 fungal-type DNA-binding domain"/>
    <property type="match status" value="1"/>
</dbReference>
<dbReference type="GO" id="GO:0045944">
    <property type="term" value="P:positive regulation of transcription by RNA polymerase II"/>
    <property type="evidence" value="ECO:0007669"/>
    <property type="project" value="TreeGrafter"/>
</dbReference>
<accession>A0A8H7MJG6</accession>
<dbReference type="CDD" id="cd00067">
    <property type="entry name" value="GAL4"/>
    <property type="match status" value="1"/>
</dbReference>
<dbReference type="GO" id="GO:0000981">
    <property type="term" value="F:DNA-binding transcription factor activity, RNA polymerase II-specific"/>
    <property type="evidence" value="ECO:0007669"/>
    <property type="project" value="InterPro"/>
</dbReference>
<dbReference type="PROSITE" id="PS00463">
    <property type="entry name" value="ZN2_CY6_FUNGAL_1"/>
    <property type="match status" value="1"/>
</dbReference>
<dbReference type="GO" id="GO:0005634">
    <property type="term" value="C:nucleus"/>
    <property type="evidence" value="ECO:0007669"/>
    <property type="project" value="UniProtKB-SubCell"/>
</dbReference>
<feature type="region of interest" description="Disordered" evidence="3">
    <location>
        <begin position="441"/>
        <end position="462"/>
    </location>
</feature>
<dbReference type="PANTHER" id="PTHR37534:SF11">
    <property type="entry name" value="ZN(II)2CYS6 TRANSCRIPTION FACTOR (EUROFUNG)"/>
    <property type="match status" value="1"/>
</dbReference>
<dbReference type="OrthoDB" id="4835445at2759"/>
<dbReference type="GO" id="GO:0008270">
    <property type="term" value="F:zinc ion binding"/>
    <property type="evidence" value="ECO:0007669"/>
    <property type="project" value="InterPro"/>
</dbReference>
<dbReference type="SUPFAM" id="SSF57701">
    <property type="entry name" value="Zn2/Cys6 DNA-binding domain"/>
    <property type="match status" value="1"/>
</dbReference>
<feature type="domain" description="Zn(2)-C6 fungal-type" evidence="4">
    <location>
        <begin position="24"/>
        <end position="52"/>
    </location>
</feature>
<protein>
    <recommendedName>
        <fullName evidence="4">Zn(2)-C6 fungal-type domain-containing protein</fullName>
    </recommendedName>
</protein>
<keyword evidence="2" id="KW-0539">Nucleus</keyword>
<keyword evidence="6" id="KW-1185">Reference proteome</keyword>
<evidence type="ECO:0000256" key="1">
    <source>
        <dbReference type="ARBA" id="ARBA00004123"/>
    </source>
</evidence>
<comment type="subcellular location">
    <subcellularLocation>
        <location evidence="1">Nucleus</location>
    </subcellularLocation>
</comment>
<organism evidence="5 6">
    <name type="scientific">Ascochyta lentis</name>
    <dbReference type="NCBI Taxonomy" id="205686"/>
    <lineage>
        <taxon>Eukaryota</taxon>
        <taxon>Fungi</taxon>
        <taxon>Dikarya</taxon>
        <taxon>Ascomycota</taxon>
        <taxon>Pezizomycotina</taxon>
        <taxon>Dothideomycetes</taxon>
        <taxon>Pleosporomycetidae</taxon>
        <taxon>Pleosporales</taxon>
        <taxon>Pleosporineae</taxon>
        <taxon>Didymellaceae</taxon>
        <taxon>Ascochyta</taxon>
    </lineage>
</organism>
<comment type="caution">
    <text evidence="5">The sequence shown here is derived from an EMBL/GenBank/DDBJ whole genome shotgun (WGS) entry which is preliminary data.</text>
</comment>
<feature type="region of interest" description="Disordered" evidence="3">
    <location>
        <begin position="120"/>
        <end position="166"/>
    </location>
</feature>
<evidence type="ECO:0000313" key="5">
    <source>
        <dbReference type="EMBL" id="KAF9698799.1"/>
    </source>
</evidence>
<dbReference type="AlphaFoldDB" id="A0A8H7MJG6"/>
<dbReference type="GO" id="GO:0000976">
    <property type="term" value="F:transcription cis-regulatory region binding"/>
    <property type="evidence" value="ECO:0007669"/>
    <property type="project" value="TreeGrafter"/>
</dbReference>
<dbReference type="PANTHER" id="PTHR37534">
    <property type="entry name" value="TRANSCRIPTIONAL ACTIVATOR PROTEIN UGA3"/>
    <property type="match status" value="1"/>
</dbReference>
<proteinExistence type="predicted"/>
<dbReference type="InterPro" id="IPR036864">
    <property type="entry name" value="Zn2-C6_fun-type_DNA-bd_sf"/>
</dbReference>
<sequence length="713" mass="79490">MSTLVYERTLAPDCKAKKTKSRNGCGRCKLKRLKCDETAGSCLQCKKRSVPCPGYEKTLKWSTKYEVFQPTQFTPSSPPKPRSASAGVRKTPKATGSSLPQNVANGIEALAAVLPASRKSADVEMTGNDKQTTPPLASPPSLEEPAVTQEPSTEDEDSPRDLEPFPMDDIHVLDPAMLDGFDDAIPLPDEEFHFDSFANTDLDTTALDSFGGCGGFNFDADLVPFKQNESSAECSVLATRESSREASPRLSRSLLLGFYRLPSPSPNPSSPDDQESLLTQHYFKDVCAVFSSFDSHLNPFRTTIGKIYQDSPSISYAIQSMSAAHLANTFPYMAAIGNDLQRKAVVALQEELPLAQAGHISCTRTFLSIMLLGLTTSWHDSNALGTEFLATARGLILPKLMDRSQEAEVQREAQFFEESLIYWEMVMGFVTENAMSFSRPSGMRPRIVSNKKSTPAGRRPDGKIVPHPWTGVAPIVQALFAEVGRLVRSERSLNRDSVMDLIRRQENLFNATSLEEDLLAVDYPSVEEIAETGDKRTPKEHFTVLAETYRCAGLLELYRVFPSILRKRLGTNKLPVSENVDFQFPMPRFETPYEDADMKLWLNSLAMHILQMIESLPASSGTFCIQQLVITVAACELKFVSSVDFFDVHANDSKVLQARERVIRRLEVYAHRLPGKPLRQLITLIKETWRQSDEGTDAFWIDVMNEKGWHTIM</sequence>
<dbReference type="Pfam" id="PF11951">
    <property type="entry name" value="Fungal_trans_2"/>
    <property type="match status" value="1"/>
</dbReference>
<dbReference type="InterPro" id="IPR001138">
    <property type="entry name" value="Zn2Cys6_DnaBD"/>
</dbReference>
<dbReference type="Pfam" id="PF00172">
    <property type="entry name" value="Zn_clus"/>
    <property type="match status" value="1"/>
</dbReference>
<reference evidence="5" key="1">
    <citation type="submission" date="2018-12" db="EMBL/GenBank/DDBJ databases">
        <authorList>
            <person name="Syme R.A."/>
            <person name="Farfan-Caceres L."/>
            <person name="Lichtenzveig J."/>
        </authorList>
    </citation>
    <scope>NUCLEOTIDE SEQUENCE</scope>
    <source>
        <strain evidence="5">Al4</strain>
    </source>
</reference>
<evidence type="ECO:0000256" key="3">
    <source>
        <dbReference type="SAM" id="MobiDB-lite"/>
    </source>
</evidence>
<dbReference type="EMBL" id="RZGK01000005">
    <property type="protein sequence ID" value="KAF9698799.1"/>
    <property type="molecule type" value="Genomic_DNA"/>
</dbReference>
<gene>
    <name evidence="5" type="ORF">EKO04_002864</name>
</gene>
<dbReference type="PROSITE" id="PS50048">
    <property type="entry name" value="ZN2_CY6_FUNGAL_2"/>
    <property type="match status" value="1"/>
</dbReference>
<feature type="compositionally biased region" description="Low complexity" evidence="3">
    <location>
        <begin position="132"/>
        <end position="146"/>
    </location>
</feature>
<evidence type="ECO:0000313" key="6">
    <source>
        <dbReference type="Proteomes" id="UP000651452"/>
    </source>
</evidence>
<feature type="region of interest" description="Disordered" evidence="3">
    <location>
        <begin position="70"/>
        <end position="102"/>
    </location>
</feature>
<reference evidence="5" key="2">
    <citation type="submission" date="2020-09" db="EMBL/GenBank/DDBJ databases">
        <title>Reference genome assembly for Australian Ascochyta lentis isolate Al4.</title>
        <authorList>
            <person name="Lee R.C."/>
            <person name="Farfan-Caceres L.M."/>
            <person name="Debler J.W."/>
            <person name="Williams A.H."/>
            <person name="Henares B.M."/>
        </authorList>
    </citation>
    <scope>NUCLEOTIDE SEQUENCE</scope>
    <source>
        <strain evidence="5">Al4</strain>
    </source>
</reference>
<evidence type="ECO:0000259" key="4">
    <source>
        <dbReference type="PROSITE" id="PS50048"/>
    </source>
</evidence>
<name>A0A8H7MJG6_9PLEO</name>
<dbReference type="Proteomes" id="UP000651452">
    <property type="component" value="Unassembled WGS sequence"/>
</dbReference>
<dbReference type="InterPro" id="IPR021858">
    <property type="entry name" value="Fun_TF"/>
</dbReference>
<evidence type="ECO:0000256" key="2">
    <source>
        <dbReference type="ARBA" id="ARBA00023242"/>
    </source>
</evidence>
<dbReference type="SMART" id="SM00066">
    <property type="entry name" value="GAL4"/>
    <property type="match status" value="1"/>
</dbReference>